<dbReference type="RefSeq" id="WP_343916239.1">
    <property type="nucleotide sequence ID" value="NZ_BAAAJT010000002.1"/>
</dbReference>
<feature type="domain" description="HTH tetR-type" evidence="5">
    <location>
        <begin position="6"/>
        <end position="66"/>
    </location>
</feature>
<dbReference type="PROSITE" id="PS50977">
    <property type="entry name" value="HTH_TETR_2"/>
    <property type="match status" value="1"/>
</dbReference>
<dbReference type="Proteomes" id="UP001597351">
    <property type="component" value="Unassembled WGS sequence"/>
</dbReference>
<evidence type="ECO:0000256" key="3">
    <source>
        <dbReference type="ARBA" id="ARBA00023163"/>
    </source>
</evidence>
<keyword evidence="7" id="KW-1185">Reference proteome</keyword>
<dbReference type="Gene3D" id="1.10.357.10">
    <property type="entry name" value="Tetracycline Repressor, domain 2"/>
    <property type="match status" value="1"/>
</dbReference>
<organism evidence="6 7">
    <name type="scientific">Nocardioides aestuarii</name>
    <dbReference type="NCBI Taxonomy" id="252231"/>
    <lineage>
        <taxon>Bacteria</taxon>
        <taxon>Bacillati</taxon>
        <taxon>Actinomycetota</taxon>
        <taxon>Actinomycetes</taxon>
        <taxon>Propionibacteriales</taxon>
        <taxon>Nocardioidaceae</taxon>
        <taxon>Nocardioides</taxon>
    </lineage>
</organism>
<name>A0ABW4TIQ9_9ACTN</name>
<evidence type="ECO:0000256" key="4">
    <source>
        <dbReference type="PROSITE-ProRule" id="PRU00335"/>
    </source>
</evidence>
<reference evidence="7" key="1">
    <citation type="journal article" date="2019" name="Int. J. Syst. Evol. Microbiol.">
        <title>The Global Catalogue of Microorganisms (GCM) 10K type strain sequencing project: providing services to taxonomists for standard genome sequencing and annotation.</title>
        <authorList>
            <consortium name="The Broad Institute Genomics Platform"/>
            <consortium name="The Broad Institute Genome Sequencing Center for Infectious Disease"/>
            <person name="Wu L."/>
            <person name="Ma J."/>
        </authorList>
    </citation>
    <scope>NUCLEOTIDE SEQUENCE [LARGE SCALE GENOMIC DNA]</scope>
    <source>
        <strain evidence="7">CGMCC 1.12477</strain>
    </source>
</reference>
<dbReference type="Pfam" id="PF00440">
    <property type="entry name" value="TetR_N"/>
    <property type="match status" value="1"/>
</dbReference>
<dbReference type="PRINTS" id="PR00455">
    <property type="entry name" value="HTHTETR"/>
</dbReference>
<evidence type="ECO:0000313" key="7">
    <source>
        <dbReference type="Proteomes" id="UP001597351"/>
    </source>
</evidence>
<dbReference type="SUPFAM" id="SSF46689">
    <property type="entry name" value="Homeodomain-like"/>
    <property type="match status" value="1"/>
</dbReference>
<evidence type="ECO:0000313" key="6">
    <source>
        <dbReference type="EMBL" id="MFD1946258.1"/>
    </source>
</evidence>
<sequence>MPRDGTATRSRILDSAERLVKVNGYAATSVDQVITESGTSKGAFFHHFPSKLDLARTLVQRYADADVAELREAMAHAEAATDDPAERVSAFVRWFEERDEALLGEESNCLYISILTERELVVDGTSDPILGAVVAWREELTRLIGAALGDREDAPDPEALADHVFVTFEGAFLLARSTGDPTTMRRQLRALRQMLEAVLR</sequence>
<proteinExistence type="predicted"/>
<evidence type="ECO:0000259" key="5">
    <source>
        <dbReference type="PROSITE" id="PS50977"/>
    </source>
</evidence>
<dbReference type="InterPro" id="IPR009057">
    <property type="entry name" value="Homeodomain-like_sf"/>
</dbReference>
<comment type="caution">
    <text evidence="6">The sequence shown here is derived from an EMBL/GenBank/DDBJ whole genome shotgun (WGS) entry which is preliminary data.</text>
</comment>
<keyword evidence="3" id="KW-0804">Transcription</keyword>
<evidence type="ECO:0000256" key="2">
    <source>
        <dbReference type="ARBA" id="ARBA00023125"/>
    </source>
</evidence>
<dbReference type="PANTHER" id="PTHR47506">
    <property type="entry name" value="TRANSCRIPTIONAL REGULATORY PROTEIN"/>
    <property type="match status" value="1"/>
</dbReference>
<protein>
    <submittedName>
        <fullName evidence="6">TetR/AcrR family transcriptional regulator</fullName>
    </submittedName>
</protein>
<dbReference type="PANTHER" id="PTHR47506:SF1">
    <property type="entry name" value="HTH-TYPE TRANSCRIPTIONAL REGULATOR YJDC"/>
    <property type="match status" value="1"/>
</dbReference>
<keyword evidence="2 4" id="KW-0238">DNA-binding</keyword>
<dbReference type="SUPFAM" id="SSF48498">
    <property type="entry name" value="Tetracyclin repressor-like, C-terminal domain"/>
    <property type="match status" value="1"/>
</dbReference>
<feature type="DNA-binding region" description="H-T-H motif" evidence="4">
    <location>
        <begin position="29"/>
        <end position="48"/>
    </location>
</feature>
<accession>A0ABW4TIQ9</accession>
<gene>
    <name evidence="6" type="ORF">ACFSDE_05600</name>
</gene>
<dbReference type="InterPro" id="IPR036271">
    <property type="entry name" value="Tet_transcr_reg_TetR-rel_C_sf"/>
</dbReference>
<dbReference type="InterPro" id="IPR001647">
    <property type="entry name" value="HTH_TetR"/>
</dbReference>
<dbReference type="EMBL" id="JBHUGD010000003">
    <property type="protein sequence ID" value="MFD1946258.1"/>
    <property type="molecule type" value="Genomic_DNA"/>
</dbReference>
<keyword evidence="1" id="KW-0805">Transcription regulation</keyword>
<evidence type="ECO:0000256" key="1">
    <source>
        <dbReference type="ARBA" id="ARBA00023015"/>
    </source>
</evidence>